<accession>A0ABQ3U3D7</accession>
<dbReference type="Proteomes" id="UP001054854">
    <property type="component" value="Unassembled WGS sequence"/>
</dbReference>
<organism evidence="1 2">
    <name type="scientific">Streptomyces hygroscopicus</name>
    <dbReference type="NCBI Taxonomy" id="1912"/>
    <lineage>
        <taxon>Bacteria</taxon>
        <taxon>Bacillati</taxon>
        <taxon>Actinomycetota</taxon>
        <taxon>Actinomycetes</taxon>
        <taxon>Kitasatosporales</taxon>
        <taxon>Streptomycetaceae</taxon>
        <taxon>Streptomyces</taxon>
        <taxon>Streptomyces violaceusniger group</taxon>
    </lineage>
</organism>
<reference evidence="1" key="1">
    <citation type="submission" date="2024-05" db="EMBL/GenBank/DDBJ databases">
        <title>Whole genome shotgun sequence of Streptomyces hygroscopicus NBRC 113678.</title>
        <authorList>
            <person name="Komaki H."/>
            <person name="Tamura T."/>
        </authorList>
    </citation>
    <scope>NUCLEOTIDE SEQUENCE</scope>
    <source>
        <strain evidence="1">N11-34</strain>
    </source>
</reference>
<evidence type="ECO:0000313" key="1">
    <source>
        <dbReference type="EMBL" id="GHJ30130.1"/>
    </source>
</evidence>
<dbReference type="EMBL" id="BNEK01000005">
    <property type="protein sequence ID" value="GHJ30130.1"/>
    <property type="molecule type" value="Genomic_DNA"/>
</dbReference>
<evidence type="ECO:0000313" key="2">
    <source>
        <dbReference type="Proteomes" id="UP001054854"/>
    </source>
</evidence>
<name>A0ABQ3U3D7_STRHY</name>
<proteinExistence type="predicted"/>
<keyword evidence="2" id="KW-1185">Reference proteome</keyword>
<gene>
    <name evidence="1" type="ORF">TPA0910_45630</name>
</gene>
<sequence>MKTAKVMKAVQAVQAVKDRGETGPWDRPGSTVDEARRCRQCWSGSLGCQQFPQALRKYCCGGFSLDEGYDLLKGNAMATDPGLIAETAV</sequence>
<protein>
    <submittedName>
        <fullName evidence="1">Uncharacterized protein</fullName>
    </submittedName>
</protein>
<comment type="caution">
    <text evidence="1">The sequence shown here is derived from an EMBL/GenBank/DDBJ whole genome shotgun (WGS) entry which is preliminary data.</text>
</comment>